<dbReference type="RefSeq" id="WP_093097624.1">
    <property type="nucleotide sequence ID" value="NZ_FNGK01000001.1"/>
</dbReference>
<protein>
    <submittedName>
        <fullName evidence="1">Uncharacterized protein</fullName>
    </submittedName>
</protein>
<reference evidence="1 2" key="1">
    <citation type="submission" date="2017-06" db="EMBL/GenBank/DDBJ databases">
        <authorList>
            <consortium name="Pathogen Informatics"/>
        </authorList>
    </citation>
    <scope>NUCLEOTIDE SEQUENCE [LARGE SCALE GENOMIC DNA]</scope>
    <source>
        <strain evidence="1 2">NCTC12149</strain>
    </source>
</reference>
<evidence type="ECO:0000313" key="1">
    <source>
        <dbReference type="EMBL" id="SNV52534.1"/>
    </source>
</evidence>
<dbReference type="PROSITE" id="PS51257">
    <property type="entry name" value="PROKAR_LIPOPROTEIN"/>
    <property type="match status" value="1"/>
</dbReference>
<dbReference type="KEGG" id="smiz:4412673_02684"/>
<dbReference type="AlphaFoldDB" id="A0AAJ4XDY9"/>
<name>A0AAJ4XDY9_9SPHI</name>
<dbReference type="EMBL" id="LT906468">
    <property type="protein sequence ID" value="SNV52534.1"/>
    <property type="molecule type" value="Genomic_DNA"/>
</dbReference>
<proteinExistence type="predicted"/>
<sequence>MKNFTCLFLFLTLFISSCEKTEDINDSNVQSFQLIENHKEIKGKVVSVTANENCGKIYVSARIDGVDGQYANVFFTLLSNGELESVKYNADLPAEQNLFYTQAIEPKKSFSIEDFKYDRQSQTASFKFKGKVFGHTNAKAEMQIEGSVHAKDIESLKCDAIIFEIRTTDPKFNFFSITSSTSKTHFVDKDGFYDYYYKSLSNSGQHLRLRLEKGIANYLDQEIELDEENQKNWVEYMEYTGPFVVGLNVNIIPSEWKKFKVKGKIQSLKKHSNPPDIFGKYFEGYMVLDIYDKEKIIVENAVLPFEVKDI</sequence>
<dbReference type="Proteomes" id="UP000215355">
    <property type="component" value="Chromosome 1"/>
</dbReference>
<accession>A0AAJ4XDY9</accession>
<organism evidence="1 2">
    <name type="scientific">Sphingobacterium mizutaii</name>
    <dbReference type="NCBI Taxonomy" id="1010"/>
    <lineage>
        <taxon>Bacteria</taxon>
        <taxon>Pseudomonadati</taxon>
        <taxon>Bacteroidota</taxon>
        <taxon>Sphingobacteriia</taxon>
        <taxon>Sphingobacteriales</taxon>
        <taxon>Sphingobacteriaceae</taxon>
        <taxon>Sphingobacterium</taxon>
    </lineage>
</organism>
<evidence type="ECO:0000313" key="2">
    <source>
        <dbReference type="Proteomes" id="UP000215355"/>
    </source>
</evidence>
<gene>
    <name evidence="1" type="ORF">SAMEA4412673_02684</name>
</gene>